<feature type="compositionally biased region" description="Pro residues" evidence="1">
    <location>
        <begin position="113"/>
        <end position="123"/>
    </location>
</feature>
<protein>
    <submittedName>
        <fullName evidence="2">DUF4177 domain-containing protein</fullName>
    </submittedName>
</protein>
<dbReference type="EMBL" id="JACBXS010000007">
    <property type="protein sequence ID" value="NYS24352.1"/>
    <property type="molecule type" value="Genomic_DNA"/>
</dbReference>
<feature type="compositionally biased region" description="Pro residues" evidence="1">
    <location>
        <begin position="90"/>
        <end position="105"/>
    </location>
</feature>
<feature type="compositionally biased region" description="Basic and acidic residues" evidence="1">
    <location>
        <begin position="147"/>
        <end position="165"/>
    </location>
</feature>
<accession>A0A7Z0KWT2</accession>
<evidence type="ECO:0000313" key="3">
    <source>
        <dbReference type="Proteomes" id="UP000529417"/>
    </source>
</evidence>
<evidence type="ECO:0000256" key="1">
    <source>
        <dbReference type="SAM" id="MobiDB-lite"/>
    </source>
</evidence>
<evidence type="ECO:0000313" key="2">
    <source>
        <dbReference type="EMBL" id="NYS24352.1"/>
    </source>
</evidence>
<feature type="region of interest" description="Disordered" evidence="1">
    <location>
        <begin position="86"/>
        <end position="165"/>
    </location>
</feature>
<proteinExistence type="predicted"/>
<keyword evidence="3" id="KW-1185">Reference proteome</keyword>
<gene>
    <name evidence="2" type="ORF">HUK65_05045</name>
</gene>
<dbReference type="RefSeq" id="WP_179905055.1">
    <property type="nucleotide sequence ID" value="NZ_JACBXS010000007.1"/>
</dbReference>
<dbReference type="AlphaFoldDB" id="A0A7Z0KWT2"/>
<name>A0A7Z0KWT2_9RHOB</name>
<sequence>MQQYEYRAVPAPTKSAKIKGVKDPAERYAHALSALMNEMALEGWEYWRADVLPCTERKGLTGSVTVYHNLLVFRRLTADALAAQVAHAPTAPPAPAPPAVQPPQDPGAGAPELPAPPEQSPPEPRAEAPSRPLLSRMPEGSAPRLVLRRDEDRPASAPTDRRDAE</sequence>
<organism evidence="2 3">
    <name type="scientific">Rhabdonatronobacter sediminivivens</name>
    <dbReference type="NCBI Taxonomy" id="2743469"/>
    <lineage>
        <taxon>Bacteria</taxon>
        <taxon>Pseudomonadati</taxon>
        <taxon>Pseudomonadota</taxon>
        <taxon>Alphaproteobacteria</taxon>
        <taxon>Rhodobacterales</taxon>
        <taxon>Paracoccaceae</taxon>
        <taxon>Rhabdonatronobacter</taxon>
    </lineage>
</organism>
<comment type="caution">
    <text evidence="2">The sequence shown here is derived from an EMBL/GenBank/DDBJ whole genome shotgun (WGS) entry which is preliminary data.</text>
</comment>
<reference evidence="2 3" key="1">
    <citation type="journal article" date="2000" name="Arch. Microbiol.">
        <title>Rhodobaca bogoriensis gen. nov. and sp. nov., an alkaliphilic purple nonsulfur bacterium from African Rift Valley soda lakes.</title>
        <authorList>
            <person name="Milford A.D."/>
            <person name="Achenbach L.A."/>
            <person name="Jung D.O."/>
            <person name="Madigan M.T."/>
        </authorList>
    </citation>
    <scope>NUCLEOTIDE SEQUENCE [LARGE SCALE GENOMIC DNA]</scope>
    <source>
        <strain evidence="2 3">2376</strain>
    </source>
</reference>
<dbReference type="Proteomes" id="UP000529417">
    <property type="component" value="Unassembled WGS sequence"/>
</dbReference>